<dbReference type="Gene3D" id="3.80.10.10">
    <property type="entry name" value="Ribonuclease Inhibitor"/>
    <property type="match status" value="4"/>
</dbReference>
<dbReference type="InterPro" id="IPR032675">
    <property type="entry name" value="LRR_dom_sf"/>
</dbReference>
<evidence type="ECO:0000313" key="1">
    <source>
        <dbReference type="EMBL" id="KAK8899035.1"/>
    </source>
</evidence>
<proteinExistence type="predicted"/>
<dbReference type="PANTHER" id="PTHR45661">
    <property type="entry name" value="SURFACE ANTIGEN"/>
    <property type="match status" value="1"/>
</dbReference>
<accession>A0ABR2L6Q3</accession>
<dbReference type="Proteomes" id="UP001470230">
    <property type="component" value="Unassembled WGS sequence"/>
</dbReference>
<keyword evidence="2" id="KW-1185">Reference proteome</keyword>
<protein>
    <submittedName>
        <fullName evidence="1">Uncharacterized protein</fullName>
    </submittedName>
</protein>
<gene>
    <name evidence="1" type="ORF">M9Y10_001332</name>
</gene>
<dbReference type="InterPro" id="IPR026906">
    <property type="entry name" value="LRR_5"/>
</dbReference>
<dbReference type="EMBL" id="JAPFFF010000001">
    <property type="protein sequence ID" value="KAK8899035.1"/>
    <property type="molecule type" value="Genomic_DNA"/>
</dbReference>
<dbReference type="Pfam" id="PF13306">
    <property type="entry name" value="LRR_5"/>
    <property type="match status" value="3"/>
</dbReference>
<evidence type="ECO:0000313" key="2">
    <source>
        <dbReference type="Proteomes" id="UP001470230"/>
    </source>
</evidence>
<reference evidence="1 2" key="1">
    <citation type="submission" date="2024-04" db="EMBL/GenBank/DDBJ databases">
        <title>Tritrichomonas musculus Genome.</title>
        <authorList>
            <person name="Alves-Ferreira E."/>
            <person name="Grigg M."/>
            <person name="Lorenzi H."/>
            <person name="Galac M."/>
        </authorList>
    </citation>
    <scope>NUCLEOTIDE SEQUENCE [LARGE SCALE GENOMIC DNA]</scope>
    <source>
        <strain evidence="1 2">EAF2021</strain>
    </source>
</reference>
<dbReference type="InterPro" id="IPR053139">
    <property type="entry name" value="Surface_bspA-like"/>
</dbReference>
<dbReference type="PANTHER" id="PTHR45661:SF3">
    <property type="entry name" value="IG-LIKE DOMAIN-CONTAINING PROTEIN"/>
    <property type="match status" value="1"/>
</dbReference>
<comment type="caution">
    <text evidence="1">The sequence shown here is derived from an EMBL/GenBank/DDBJ whole genome shotgun (WGS) entry which is preliminary data.</text>
</comment>
<organism evidence="1 2">
    <name type="scientific">Tritrichomonas musculus</name>
    <dbReference type="NCBI Taxonomy" id="1915356"/>
    <lineage>
        <taxon>Eukaryota</taxon>
        <taxon>Metamonada</taxon>
        <taxon>Parabasalia</taxon>
        <taxon>Tritrichomonadida</taxon>
        <taxon>Tritrichomonadidae</taxon>
        <taxon>Tritrichomonas</taxon>
    </lineage>
</organism>
<sequence length="455" mass="53362">MKNLTSMDYMDGLTNYIINFPNYSHYYTSYVNNITHIKISGNFSYIEEKAFSYFESLEIVEFGETTNILFIPKFAFLGCKKLKKITISSSCISIEEGSFKDCIKIKVIQFKMNKSIKNYSCLRYIKKEAFYNCSSLKSIVFPPSLIALCESAFMNCTSLEKVMIGIIIDNKFRLPQPDEEKLKIIEKYVFKNCINLLSFRLPQSCVYMGPSSFMNCKKMETFEYKGKELNSIPARCFLNCSSLKQIEFHHFVYKNNNDQMIIDNKYRVIRNIKKEQDYYPFSIGAESFMNCISLISVIIEDESKSIETIIMNNSKIKFIYPIHLVMNDFGPKKKIIHKKAFLNCRSLKNARFFLGNLECICENTFENCFSLLSIELNSQYVKLLFKDNYNSTSFLEIPNELQIKLYNENKLIELIKKPTETTNHLYHRRHFKEHLTSLDNTFFNQFDADNNNNNI</sequence>
<name>A0ABR2L6Q3_9EUKA</name>
<dbReference type="SUPFAM" id="SSF52058">
    <property type="entry name" value="L domain-like"/>
    <property type="match status" value="2"/>
</dbReference>